<comment type="catalytic activity">
    <reaction evidence="8">
        <text>RNA(n) + a ribonucleoside 5'-triphosphate = RNA(n+1) + diphosphate</text>
        <dbReference type="Rhea" id="RHEA:21248"/>
        <dbReference type="Rhea" id="RHEA-COMP:14527"/>
        <dbReference type="Rhea" id="RHEA-COMP:17342"/>
        <dbReference type="ChEBI" id="CHEBI:33019"/>
        <dbReference type="ChEBI" id="CHEBI:61557"/>
        <dbReference type="ChEBI" id="CHEBI:140395"/>
        <dbReference type="EC" id="2.7.7.6"/>
    </reaction>
</comment>
<dbReference type="InterPro" id="IPR045867">
    <property type="entry name" value="DNA-dir_RpoC_beta_prime"/>
</dbReference>
<evidence type="ECO:0000259" key="9">
    <source>
        <dbReference type="SMART" id="SM00663"/>
    </source>
</evidence>
<evidence type="ECO:0000256" key="3">
    <source>
        <dbReference type="ARBA" id="ARBA00012418"/>
    </source>
</evidence>
<name>A0A835HS65_9MAGN</name>
<evidence type="ECO:0000256" key="2">
    <source>
        <dbReference type="ARBA" id="ARBA00007207"/>
    </source>
</evidence>
<dbReference type="Pfam" id="PF00623">
    <property type="entry name" value="RNA_pol_Rpb1_2"/>
    <property type="match status" value="1"/>
</dbReference>
<reference evidence="10 11" key="1">
    <citation type="submission" date="2020-10" db="EMBL/GenBank/DDBJ databases">
        <title>The Coptis chinensis genome and diversification of protoberbering-type alkaloids.</title>
        <authorList>
            <person name="Wang B."/>
            <person name="Shu S."/>
            <person name="Song C."/>
            <person name="Liu Y."/>
        </authorList>
    </citation>
    <scope>NUCLEOTIDE SEQUENCE [LARGE SCALE GENOMIC DNA]</scope>
    <source>
        <strain evidence="10">HL-2020</strain>
        <tissue evidence="10">Leaf</tissue>
    </source>
</reference>
<dbReference type="Gene3D" id="2.40.40.20">
    <property type="match status" value="1"/>
</dbReference>
<dbReference type="GO" id="GO:0000428">
    <property type="term" value="C:DNA-directed RNA polymerase complex"/>
    <property type="evidence" value="ECO:0007669"/>
    <property type="project" value="UniProtKB-KW"/>
</dbReference>
<dbReference type="PANTHER" id="PTHR19376">
    <property type="entry name" value="DNA-DIRECTED RNA POLYMERASE"/>
    <property type="match status" value="1"/>
</dbReference>
<gene>
    <name evidence="10" type="ORF">IFM89_011157</name>
</gene>
<keyword evidence="11" id="KW-1185">Reference proteome</keyword>
<dbReference type="EMBL" id="JADFTS010000005">
    <property type="protein sequence ID" value="KAF9604875.1"/>
    <property type="molecule type" value="Genomic_DNA"/>
</dbReference>
<dbReference type="EC" id="2.7.7.6" evidence="3"/>
<dbReference type="AlphaFoldDB" id="A0A835HS65"/>
<dbReference type="SMART" id="SM00663">
    <property type="entry name" value="RPOLA_N"/>
    <property type="match status" value="1"/>
</dbReference>
<feature type="domain" description="RNA polymerase N-terminal" evidence="9">
    <location>
        <begin position="51"/>
        <end position="220"/>
    </location>
</feature>
<dbReference type="SUPFAM" id="SSF64484">
    <property type="entry name" value="beta and beta-prime subunits of DNA dependent RNA-polymerase"/>
    <property type="match status" value="1"/>
</dbReference>
<evidence type="ECO:0000256" key="7">
    <source>
        <dbReference type="ARBA" id="ARBA00023163"/>
    </source>
</evidence>
<evidence type="ECO:0000256" key="1">
    <source>
        <dbReference type="ARBA" id="ARBA00004026"/>
    </source>
</evidence>
<evidence type="ECO:0000256" key="6">
    <source>
        <dbReference type="ARBA" id="ARBA00022695"/>
    </source>
</evidence>
<comment type="function">
    <text evidence="1">DNA-dependent RNA polymerase catalyzes the transcription of DNA into RNA using the four ribonucleoside triphosphates as substrates.</text>
</comment>
<dbReference type="OrthoDB" id="1935921at2759"/>
<protein>
    <recommendedName>
        <fullName evidence="3">DNA-directed RNA polymerase</fullName>
        <ecNumber evidence="3">2.7.7.6</ecNumber>
    </recommendedName>
</protein>
<dbReference type="Proteomes" id="UP000631114">
    <property type="component" value="Unassembled WGS sequence"/>
</dbReference>
<accession>A0A835HS65</accession>
<dbReference type="GO" id="GO:0003677">
    <property type="term" value="F:DNA binding"/>
    <property type="evidence" value="ECO:0007669"/>
    <property type="project" value="InterPro"/>
</dbReference>
<comment type="caution">
    <text evidence="10">The sequence shown here is derived from an EMBL/GenBank/DDBJ whole genome shotgun (WGS) entry which is preliminary data.</text>
</comment>
<sequence>MVGWVLVFLRLWGANGRSLVLLFFAARCWECSRLWGVIKLAARYHRLVDVCWVFASFPLSLLSSLGASKSLGCYSLLAIRVCATILAVCLLLVARSTPGELVMCQEKLVQEAVDTPLDNGIRGQPMRDGHNKVYKSFSDVIEGKEGRFRETLLVEGRAICLHPLVCKGFNADFDGDQMAVHIPLSLEAQAEARLLMFSHMNLLSPAIGDPISHTNSRYAYGTLCINGRCSRARKGLWILASRTSDLWIPHAARLVEVVQHIVVRRTDCGTAEVFLNQDIGVGLVNRFITFRAQPISIQPLLLARVHLGSVDYVMAEFHSWRPVELGEAAGIITGQSIGEPDSTNIKNFSYRWSIHRGYSRNISELDNGKIKFNEDLVYPTRITAMDIRLFYVI</sequence>
<evidence type="ECO:0000313" key="11">
    <source>
        <dbReference type="Proteomes" id="UP000631114"/>
    </source>
</evidence>
<dbReference type="GO" id="GO:0006351">
    <property type="term" value="P:DNA-templated transcription"/>
    <property type="evidence" value="ECO:0007669"/>
    <property type="project" value="InterPro"/>
</dbReference>
<keyword evidence="4" id="KW-0240">DNA-directed RNA polymerase</keyword>
<evidence type="ECO:0000256" key="5">
    <source>
        <dbReference type="ARBA" id="ARBA00022679"/>
    </source>
</evidence>
<dbReference type="PANTHER" id="PTHR19376:SF54">
    <property type="entry name" value="DNA-DIRECTED RNA POLYMERASE SUBUNIT BETA"/>
    <property type="match status" value="1"/>
</dbReference>
<evidence type="ECO:0000256" key="4">
    <source>
        <dbReference type="ARBA" id="ARBA00022478"/>
    </source>
</evidence>
<keyword evidence="6" id="KW-0548">Nucleotidyltransferase</keyword>
<dbReference type="InterPro" id="IPR006592">
    <property type="entry name" value="RNA_pol_N"/>
</dbReference>
<dbReference type="InterPro" id="IPR000722">
    <property type="entry name" value="RNA_pol_asu"/>
</dbReference>
<keyword evidence="5" id="KW-0808">Transferase</keyword>
<evidence type="ECO:0000256" key="8">
    <source>
        <dbReference type="ARBA" id="ARBA00048552"/>
    </source>
</evidence>
<keyword evidence="7" id="KW-0804">Transcription</keyword>
<comment type="similarity">
    <text evidence="2">Belongs to the RNA polymerase beta' chain family. RpoC1 subfamily.</text>
</comment>
<proteinExistence type="inferred from homology"/>
<organism evidence="10 11">
    <name type="scientific">Coptis chinensis</name>
    <dbReference type="NCBI Taxonomy" id="261450"/>
    <lineage>
        <taxon>Eukaryota</taxon>
        <taxon>Viridiplantae</taxon>
        <taxon>Streptophyta</taxon>
        <taxon>Embryophyta</taxon>
        <taxon>Tracheophyta</taxon>
        <taxon>Spermatophyta</taxon>
        <taxon>Magnoliopsida</taxon>
        <taxon>Ranunculales</taxon>
        <taxon>Ranunculaceae</taxon>
        <taxon>Coptidoideae</taxon>
        <taxon>Coptis</taxon>
    </lineage>
</organism>
<dbReference type="GO" id="GO:0003899">
    <property type="term" value="F:DNA-directed RNA polymerase activity"/>
    <property type="evidence" value="ECO:0007669"/>
    <property type="project" value="UniProtKB-EC"/>
</dbReference>
<evidence type="ECO:0000313" key="10">
    <source>
        <dbReference type="EMBL" id="KAF9604875.1"/>
    </source>
</evidence>